<dbReference type="Proteomes" id="UP000593601">
    <property type="component" value="Chromosome"/>
</dbReference>
<proteinExistence type="predicted"/>
<dbReference type="Pfam" id="PF12363">
    <property type="entry name" value="Phage_TAC_12"/>
    <property type="match status" value="1"/>
</dbReference>
<name>A0A7M2RKQ2_9FIRM</name>
<gene>
    <name evidence="1" type="ORF">INP51_06435</name>
</gene>
<evidence type="ECO:0000313" key="2">
    <source>
        <dbReference type="Proteomes" id="UP000593601"/>
    </source>
</evidence>
<keyword evidence="2" id="KW-1185">Reference proteome</keyword>
<evidence type="ECO:0000313" key="1">
    <source>
        <dbReference type="EMBL" id="QOV20574.1"/>
    </source>
</evidence>
<dbReference type="KEGG" id="bliq:INP51_06435"/>
<reference evidence="1 2" key="1">
    <citation type="submission" date="2020-10" db="EMBL/GenBank/DDBJ databases">
        <title>Blautia liquoris sp.nov., isolated from the mud in a fermentation cellar used for the production of Chinese strong-flavoured liquor.</title>
        <authorList>
            <person name="Lu L."/>
        </authorList>
    </citation>
    <scope>NUCLEOTIDE SEQUENCE [LARGE SCALE GENOMIC DNA]</scope>
    <source>
        <strain evidence="1 2">LZLJ-3</strain>
    </source>
</reference>
<accession>A0A7M2RKQ2</accession>
<organism evidence="1 2">
    <name type="scientific">Blautia liquoris</name>
    <dbReference type="NCBI Taxonomy" id="2779518"/>
    <lineage>
        <taxon>Bacteria</taxon>
        <taxon>Bacillati</taxon>
        <taxon>Bacillota</taxon>
        <taxon>Clostridia</taxon>
        <taxon>Lachnospirales</taxon>
        <taxon>Lachnospiraceae</taxon>
        <taxon>Blautia</taxon>
    </lineage>
</organism>
<dbReference type="InterPro" id="IPR024410">
    <property type="entry name" value="Phage_TAC_12"/>
</dbReference>
<protein>
    <recommendedName>
        <fullName evidence="3">Phage protein</fullName>
    </recommendedName>
</protein>
<evidence type="ECO:0008006" key="3">
    <source>
        <dbReference type="Google" id="ProtNLM"/>
    </source>
</evidence>
<dbReference type="AlphaFoldDB" id="A0A7M2RKQ2"/>
<dbReference type="EMBL" id="CP063304">
    <property type="protein sequence ID" value="QOV20574.1"/>
    <property type="molecule type" value="Genomic_DNA"/>
</dbReference>
<sequence>MQELTINGQVYQFNFGMGFLRDMNAKVSITDSDAPGVRRNVGARYNIARIIDGDVEALEDVLDTANKGQNPRLTKAAIDAFIDDENTNIDEVFDEVMGFLKTANSTRKVTNQILEAVENQKARANQ</sequence>
<dbReference type="RefSeq" id="WP_193736888.1">
    <property type="nucleotide sequence ID" value="NZ_CP063304.1"/>
</dbReference>